<evidence type="ECO:0000256" key="1">
    <source>
        <dbReference type="SAM" id="MobiDB-lite"/>
    </source>
</evidence>
<name>A0A8T0VER4_PANVG</name>
<feature type="compositionally biased region" description="Polar residues" evidence="1">
    <location>
        <begin position="139"/>
        <end position="151"/>
    </location>
</feature>
<proteinExistence type="predicted"/>
<protein>
    <submittedName>
        <fullName evidence="2">Uncharacterized protein</fullName>
    </submittedName>
</protein>
<dbReference type="AlphaFoldDB" id="A0A8T0VER4"/>
<sequence length="192" mass="21236">MILINGVPASNLQWVFSVSLRPRSDVTSWQQNNAAVLLLCAHSLQISAGHPMRARGSISAARVLPRLPPRLRQPPRPSLALPSQTPRTAAARASRPPLPPSRSPRDPNPYAGMNPVMIAVYISIPPPPISRPPRVPRGCTQQTITYTTKQVAISRARKGRARGRRAEPRRRAPRNRRAPPRSSIGWESSDRR</sequence>
<comment type="caution">
    <text evidence="2">The sequence shown here is derived from an EMBL/GenBank/DDBJ whole genome shotgun (WGS) entry which is preliminary data.</text>
</comment>
<gene>
    <name evidence="2" type="ORF">PVAP13_3KG480401</name>
</gene>
<feature type="compositionally biased region" description="Low complexity" evidence="1">
    <location>
        <begin position="78"/>
        <end position="95"/>
    </location>
</feature>
<dbReference type="Proteomes" id="UP000823388">
    <property type="component" value="Chromosome 3K"/>
</dbReference>
<feature type="region of interest" description="Disordered" evidence="1">
    <location>
        <begin position="60"/>
        <end position="111"/>
    </location>
</feature>
<accession>A0A8T0VER4</accession>
<reference evidence="2" key="1">
    <citation type="submission" date="2020-05" db="EMBL/GenBank/DDBJ databases">
        <title>WGS assembly of Panicum virgatum.</title>
        <authorList>
            <person name="Lovell J.T."/>
            <person name="Jenkins J."/>
            <person name="Shu S."/>
            <person name="Juenger T.E."/>
            <person name="Schmutz J."/>
        </authorList>
    </citation>
    <scope>NUCLEOTIDE SEQUENCE</scope>
    <source>
        <strain evidence="2">AP13</strain>
    </source>
</reference>
<feature type="compositionally biased region" description="Pro residues" evidence="1">
    <location>
        <begin position="66"/>
        <end position="77"/>
    </location>
</feature>
<keyword evidence="3" id="KW-1185">Reference proteome</keyword>
<evidence type="ECO:0000313" key="3">
    <source>
        <dbReference type="Proteomes" id="UP000823388"/>
    </source>
</evidence>
<feature type="region of interest" description="Disordered" evidence="1">
    <location>
        <begin position="128"/>
        <end position="192"/>
    </location>
</feature>
<organism evidence="2 3">
    <name type="scientific">Panicum virgatum</name>
    <name type="common">Blackwell switchgrass</name>
    <dbReference type="NCBI Taxonomy" id="38727"/>
    <lineage>
        <taxon>Eukaryota</taxon>
        <taxon>Viridiplantae</taxon>
        <taxon>Streptophyta</taxon>
        <taxon>Embryophyta</taxon>
        <taxon>Tracheophyta</taxon>
        <taxon>Spermatophyta</taxon>
        <taxon>Magnoliopsida</taxon>
        <taxon>Liliopsida</taxon>
        <taxon>Poales</taxon>
        <taxon>Poaceae</taxon>
        <taxon>PACMAD clade</taxon>
        <taxon>Panicoideae</taxon>
        <taxon>Panicodae</taxon>
        <taxon>Paniceae</taxon>
        <taxon>Panicinae</taxon>
        <taxon>Panicum</taxon>
        <taxon>Panicum sect. Hiantes</taxon>
    </lineage>
</organism>
<dbReference type="EMBL" id="CM029041">
    <property type="protein sequence ID" value="KAG2630259.1"/>
    <property type="molecule type" value="Genomic_DNA"/>
</dbReference>
<evidence type="ECO:0000313" key="2">
    <source>
        <dbReference type="EMBL" id="KAG2630259.1"/>
    </source>
</evidence>